<evidence type="ECO:0000313" key="2">
    <source>
        <dbReference type="EMBL" id="SDY44060.1"/>
    </source>
</evidence>
<dbReference type="Proteomes" id="UP000199079">
    <property type="component" value="Unassembled WGS sequence"/>
</dbReference>
<name>A0A1H3JVR9_9EURY</name>
<keyword evidence="3" id="KW-1185">Reference proteome</keyword>
<reference evidence="3" key="1">
    <citation type="submission" date="2016-10" db="EMBL/GenBank/DDBJ databases">
        <authorList>
            <person name="Varghese N."/>
            <person name="Submissions S."/>
        </authorList>
    </citation>
    <scope>NUCLEOTIDE SEQUENCE [LARGE SCALE GENOMIC DNA]</scope>
    <source>
        <strain evidence="3">DC30,IBRC 10041,KCTC 4046</strain>
    </source>
</reference>
<feature type="region of interest" description="Disordered" evidence="1">
    <location>
        <begin position="103"/>
        <end position="158"/>
    </location>
</feature>
<organism evidence="2 3">
    <name type="scientific">Halopenitus persicus</name>
    <dbReference type="NCBI Taxonomy" id="1048396"/>
    <lineage>
        <taxon>Archaea</taxon>
        <taxon>Methanobacteriati</taxon>
        <taxon>Methanobacteriota</taxon>
        <taxon>Stenosarchaea group</taxon>
        <taxon>Halobacteria</taxon>
        <taxon>Halobacteriales</taxon>
        <taxon>Haloferacaceae</taxon>
        <taxon>Halopenitus</taxon>
    </lineage>
</organism>
<dbReference type="AlphaFoldDB" id="A0A1H3JVR9"/>
<evidence type="ECO:0000256" key="1">
    <source>
        <dbReference type="SAM" id="MobiDB-lite"/>
    </source>
</evidence>
<dbReference type="EMBL" id="FNPC01000005">
    <property type="protein sequence ID" value="SDY44060.1"/>
    <property type="molecule type" value="Genomic_DNA"/>
</dbReference>
<gene>
    <name evidence="2" type="ORF">SAMN05216564_105160</name>
</gene>
<sequence>MPGCFCGCVFHFCSQLTRPLGSLSISFSKPFLIRRRFEYDLVIHFDEFNFVTAFDATTVPQLLRNRHLPPISDFPFVFRHTYSYFFHTDIDVGGIVIQFASSTERRSRDSRPGPACRPRRRRTNGPCPTPRRTLRGDTEEHRRTGWNEGFPSVQGLDRPEPLRAERRSIDILSVDLLDVNQPFGRSTRRLLITAGFVEILSR</sequence>
<protein>
    <submittedName>
        <fullName evidence="2">Uncharacterized protein</fullName>
    </submittedName>
</protein>
<proteinExistence type="predicted"/>
<accession>A0A1H3JVR9</accession>
<evidence type="ECO:0000313" key="3">
    <source>
        <dbReference type="Proteomes" id="UP000199079"/>
    </source>
</evidence>
<feature type="compositionally biased region" description="Basic and acidic residues" evidence="1">
    <location>
        <begin position="134"/>
        <end position="145"/>
    </location>
</feature>